<sequence>MEGSSISPSSSSLNISQCVILKLTSSNYLLWKTQFESFLLSQSLLGYVNNSTLRPQPTTTLRTGESVSEAPNPEFAKWVQNDQLVLAWLFGSLYEEALRVVYGLHTSQEV</sequence>
<gene>
    <name evidence="2" type="ORF">V5N11_022287</name>
</gene>
<name>A0ABD1B7D6_CARAN</name>
<evidence type="ECO:0000313" key="3">
    <source>
        <dbReference type="Proteomes" id="UP001558713"/>
    </source>
</evidence>
<reference evidence="2 3" key="1">
    <citation type="submission" date="2024-04" db="EMBL/GenBank/DDBJ databases">
        <title>Genome assembly C_amara_ONT_v2.</title>
        <authorList>
            <person name="Yant L."/>
            <person name="Moore C."/>
            <person name="Slenker M."/>
        </authorList>
    </citation>
    <scope>NUCLEOTIDE SEQUENCE [LARGE SCALE GENOMIC DNA]</scope>
    <source>
        <tissue evidence="2">Leaf</tissue>
    </source>
</reference>
<comment type="caution">
    <text evidence="2">The sequence shown here is derived from an EMBL/GenBank/DDBJ whole genome shotgun (WGS) entry which is preliminary data.</text>
</comment>
<proteinExistence type="predicted"/>
<protein>
    <submittedName>
        <fullName evidence="2">Retrovirus-related Pol polyprotein from transposon RE2</fullName>
    </submittedName>
</protein>
<evidence type="ECO:0000259" key="1">
    <source>
        <dbReference type="Pfam" id="PF14244"/>
    </source>
</evidence>
<dbReference type="EMBL" id="JBANAX010000297">
    <property type="protein sequence ID" value="KAL1214842.1"/>
    <property type="molecule type" value="Genomic_DNA"/>
</dbReference>
<dbReference type="Proteomes" id="UP001558713">
    <property type="component" value="Unassembled WGS sequence"/>
</dbReference>
<dbReference type="PANTHER" id="PTHR47481">
    <property type="match status" value="1"/>
</dbReference>
<evidence type="ECO:0000313" key="2">
    <source>
        <dbReference type="EMBL" id="KAL1214842.1"/>
    </source>
</evidence>
<organism evidence="2 3">
    <name type="scientific">Cardamine amara subsp. amara</name>
    <dbReference type="NCBI Taxonomy" id="228776"/>
    <lineage>
        <taxon>Eukaryota</taxon>
        <taxon>Viridiplantae</taxon>
        <taxon>Streptophyta</taxon>
        <taxon>Embryophyta</taxon>
        <taxon>Tracheophyta</taxon>
        <taxon>Spermatophyta</taxon>
        <taxon>Magnoliopsida</taxon>
        <taxon>eudicotyledons</taxon>
        <taxon>Gunneridae</taxon>
        <taxon>Pentapetalae</taxon>
        <taxon>rosids</taxon>
        <taxon>malvids</taxon>
        <taxon>Brassicales</taxon>
        <taxon>Brassicaceae</taxon>
        <taxon>Cardamineae</taxon>
        <taxon>Cardamine</taxon>
    </lineage>
</organism>
<keyword evidence="3" id="KW-1185">Reference proteome</keyword>
<dbReference type="Pfam" id="PF14244">
    <property type="entry name" value="Retrotran_gag_3"/>
    <property type="match status" value="1"/>
</dbReference>
<dbReference type="InterPro" id="IPR029472">
    <property type="entry name" value="Copia-like_N"/>
</dbReference>
<accession>A0ABD1B7D6</accession>
<dbReference type="PANTHER" id="PTHR47481:SF10">
    <property type="entry name" value="COPIA-LIKE POLYPROTEIN_RETROTRANSPOSON"/>
    <property type="match status" value="1"/>
</dbReference>
<feature type="domain" description="Retrotransposon Copia-like N-terminal" evidence="1">
    <location>
        <begin position="21"/>
        <end position="55"/>
    </location>
</feature>
<dbReference type="AlphaFoldDB" id="A0ABD1B7D6"/>